<keyword evidence="3" id="KW-1185">Reference proteome</keyword>
<organism evidence="2 3">
    <name type="scientific">Cetraspora pellucida</name>
    <dbReference type="NCBI Taxonomy" id="1433469"/>
    <lineage>
        <taxon>Eukaryota</taxon>
        <taxon>Fungi</taxon>
        <taxon>Fungi incertae sedis</taxon>
        <taxon>Mucoromycota</taxon>
        <taxon>Glomeromycotina</taxon>
        <taxon>Glomeromycetes</taxon>
        <taxon>Diversisporales</taxon>
        <taxon>Gigasporaceae</taxon>
        <taxon>Cetraspora</taxon>
    </lineage>
</organism>
<protein>
    <submittedName>
        <fullName evidence="2">9879_t:CDS:1</fullName>
    </submittedName>
</protein>
<evidence type="ECO:0000313" key="3">
    <source>
        <dbReference type="Proteomes" id="UP000789759"/>
    </source>
</evidence>
<feature type="region of interest" description="Disordered" evidence="1">
    <location>
        <begin position="70"/>
        <end position="93"/>
    </location>
</feature>
<evidence type="ECO:0000313" key="2">
    <source>
        <dbReference type="EMBL" id="CAG8452775.1"/>
    </source>
</evidence>
<dbReference type="Proteomes" id="UP000789759">
    <property type="component" value="Unassembled WGS sequence"/>
</dbReference>
<accession>A0A9N8VEL3</accession>
<reference evidence="2" key="1">
    <citation type="submission" date="2021-06" db="EMBL/GenBank/DDBJ databases">
        <authorList>
            <person name="Kallberg Y."/>
            <person name="Tangrot J."/>
            <person name="Rosling A."/>
        </authorList>
    </citation>
    <scope>NUCLEOTIDE SEQUENCE</scope>
    <source>
        <strain evidence="2">FL966</strain>
    </source>
</reference>
<gene>
    <name evidence="2" type="ORF">CPELLU_LOCUS231</name>
</gene>
<dbReference type="AlphaFoldDB" id="A0A9N8VEL3"/>
<dbReference type="OrthoDB" id="2453967at2759"/>
<comment type="caution">
    <text evidence="2">The sequence shown here is derived from an EMBL/GenBank/DDBJ whole genome shotgun (WGS) entry which is preliminary data.</text>
</comment>
<name>A0A9N8VEL3_9GLOM</name>
<evidence type="ECO:0000256" key="1">
    <source>
        <dbReference type="SAM" id="MobiDB-lite"/>
    </source>
</evidence>
<dbReference type="EMBL" id="CAJVQA010000055">
    <property type="protein sequence ID" value="CAG8452775.1"/>
    <property type="molecule type" value="Genomic_DNA"/>
</dbReference>
<sequence>MHAHVNEITAWEALMRSWITHANTIQATLASEKDNPFSEMNEPNEAPNIDPQTKEYIDDAQLEQVNLTDTEKQPDNNQLPEEDHTSPLTIDSTDTRELITQGNYPPTPILNEIIANIKPSDVVVSKDNMQKSENQDQTNKQLIVKKGSRRFPTIEYKLLKNLPIVQGFNNPLAAEIESRRLWWVLNWNEGQKTIEMLAYKPSLTSKLWKTIAFGTYAELQEFAHKNIKANMKYLHDDSPLQISEGAILILYDIREQELNFYRDHISTLCTKYEFSAVMSYDEDRRLELTMNRQGSTSHEQIKQRYYGMTTERSALTGTEDTAMMTRNVAGFMHVCSARK</sequence>
<proteinExistence type="predicted"/>